<accession>A0A1G4JUB7</accession>
<evidence type="ECO:0000259" key="1">
    <source>
        <dbReference type="PROSITE" id="PS50280"/>
    </source>
</evidence>
<dbReference type="Proteomes" id="UP000190274">
    <property type="component" value="Chromosome G"/>
</dbReference>
<dbReference type="SUPFAM" id="SSF82199">
    <property type="entry name" value="SET domain"/>
    <property type="match status" value="1"/>
</dbReference>
<dbReference type="PANTHER" id="PTHR12197:SF294">
    <property type="entry name" value="POTENTIAL PROTEIN LYSINE METHYLTRANSFERASE SET6"/>
    <property type="match status" value="1"/>
</dbReference>
<evidence type="ECO:0000313" key="2">
    <source>
        <dbReference type="EMBL" id="SCU94528.1"/>
    </source>
</evidence>
<dbReference type="Gene3D" id="2.170.270.10">
    <property type="entry name" value="SET domain"/>
    <property type="match status" value="1"/>
</dbReference>
<reference evidence="3" key="1">
    <citation type="submission" date="2016-03" db="EMBL/GenBank/DDBJ databases">
        <authorList>
            <person name="Devillers H."/>
        </authorList>
    </citation>
    <scope>NUCLEOTIDE SEQUENCE [LARGE SCALE GENOMIC DNA]</scope>
</reference>
<dbReference type="OrthoDB" id="1028014at2759"/>
<dbReference type="InterPro" id="IPR001214">
    <property type="entry name" value="SET_dom"/>
</dbReference>
<dbReference type="CDD" id="cd20071">
    <property type="entry name" value="SET_SMYD"/>
    <property type="match status" value="1"/>
</dbReference>
<dbReference type="InterPro" id="IPR050869">
    <property type="entry name" value="H3K4_H4K5_MeTrfase"/>
</dbReference>
<dbReference type="PANTHER" id="PTHR12197">
    <property type="entry name" value="HISTONE-LYSINE N-METHYLTRANSFERASE SMYD"/>
    <property type="match status" value="1"/>
</dbReference>
<proteinExistence type="predicted"/>
<organism evidence="2 3">
    <name type="scientific">Lachancea dasiensis</name>
    <dbReference type="NCBI Taxonomy" id="1072105"/>
    <lineage>
        <taxon>Eukaryota</taxon>
        <taxon>Fungi</taxon>
        <taxon>Dikarya</taxon>
        <taxon>Ascomycota</taxon>
        <taxon>Saccharomycotina</taxon>
        <taxon>Saccharomycetes</taxon>
        <taxon>Saccharomycetales</taxon>
        <taxon>Saccharomycetaceae</taxon>
        <taxon>Lachancea</taxon>
    </lineage>
</organism>
<dbReference type="AlphaFoldDB" id="A0A1G4JUB7"/>
<dbReference type="PROSITE" id="PS50280">
    <property type="entry name" value="SET"/>
    <property type="match status" value="1"/>
</dbReference>
<feature type="domain" description="SET" evidence="1">
    <location>
        <begin position="14"/>
        <end position="328"/>
    </location>
</feature>
<dbReference type="SMART" id="SM00317">
    <property type="entry name" value="SET"/>
    <property type="match status" value="1"/>
</dbReference>
<dbReference type="STRING" id="1266660.A0A1G4JUB7"/>
<keyword evidence="3" id="KW-1185">Reference proteome</keyword>
<dbReference type="GO" id="GO:0005634">
    <property type="term" value="C:nucleus"/>
    <property type="evidence" value="ECO:0007669"/>
    <property type="project" value="TreeGrafter"/>
</dbReference>
<name>A0A1G4JUB7_9SACH</name>
<protein>
    <submittedName>
        <fullName evidence="2">LADA_0G09076g1_1</fullName>
    </submittedName>
</protein>
<sequence length="364" mass="41930">MNQVGDVLESWPSDLFEIRTTSYGGRACFATRDIPADTEVLVINRSLGNSICHEFRKEVCSSCFQYEYGRTMKVRLPRGYSQIAPKGAGLWFCNEGCRGQFLSQDHIKHLVEAYETLEQNWVSQRSKRKAEESAENIEYAVEITAADVDRAWNRLECEWVQKVALLKLSRRSCFLPVIDEAEFACARFVTNCLFTLLTADENSPQILAFQCLQSNELPKIQKFPPLLQLQQNVYKTLKILLPPFLNSALNIEIFRHILGSEYGNSFGIWQLEEDSDSREYLGYWVLPEASFFNHSCAPNLEKCRRGNCMTFKLTTPVHKNQELCVDYKGILHLPVQERRNVLKDNWFFDCGCDRCLSETLVKKA</sequence>
<gene>
    <name evidence="2" type="ORF">LADA_0G09076G</name>
</gene>
<evidence type="ECO:0000313" key="3">
    <source>
        <dbReference type="Proteomes" id="UP000190274"/>
    </source>
</evidence>
<dbReference type="Pfam" id="PF00856">
    <property type="entry name" value="SET"/>
    <property type="match status" value="1"/>
</dbReference>
<dbReference type="InterPro" id="IPR046341">
    <property type="entry name" value="SET_dom_sf"/>
</dbReference>
<dbReference type="EMBL" id="LT598457">
    <property type="protein sequence ID" value="SCU94528.1"/>
    <property type="molecule type" value="Genomic_DNA"/>
</dbReference>